<evidence type="ECO:0000313" key="2">
    <source>
        <dbReference type="EMBL" id="PON51307.1"/>
    </source>
</evidence>
<organism evidence="2 3">
    <name type="scientific">Trema orientale</name>
    <name type="common">Charcoal tree</name>
    <name type="synonym">Celtis orientalis</name>
    <dbReference type="NCBI Taxonomy" id="63057"/>
    <lineage>
        <taxon>Eukaryota</taxon>
        <taxon>Viridiplantae</taxon>
        <taxon>Streptophyta</taxon>
        <taxon>Embryophyta</taxon>
        <taxon>Tracheophyta</taxon>
        <taxon>Spermatophyta</taxon>
        <taxon>Magnoliopsida</taxon>
        <taxon>eudicotyledons</taxon>
        <taxon>Gunneridae</taxon>
        <taxon>Pentapetalae</taxon>
        <taxon>rosids</taxon>
        <taxon>fabids</taxon>
        <taxon>Rosales</taxon>
        <taxon>Cannabaceae</taxon>
        <taxon>Trema</taxon>
    </lineage>
</organism>
<evidence type="ECO:0000313" key="3">
    <source>
        <dbReference type="Proteomes" id="UP000237000"/>
    </source>
</evidence>
<evidence type="ECO:0000256" key="1">
    <source>
        <dbReference type="SAM" id="MobiDB-lite"/>
    </source>
</evidence>
<reference evidence="3" key="1">
    <citation type="submission" date="2016-06" db="EMBL/GenBank/DDBJ databases">
        <title>Parallel loss of symbiosis genes in relatives of nitrogen-fixing non-legume Parasponia.</title>
        <authorList>
            <person name="Van Velzen R."/>
            <person name="Holmer R."/>
            <person name="Bu F."/>
            <person name="Rutten L."/>
            <person name="Van Zeijl A."/>
            <person name="Liu W."/>
            <person name="Santuari L."/>
            <person name="Cao Q."/>
            <person name="Sharma T."/>
            <person name="Shen D."/>
            <person name="Roswanjaya Y."/>
            <person name="Wardhani T."/>
            <person name="Kalhor M.S."/>
            <person name="Jansen J."/>
            <person name="Van den Hoogen J."/>
            <person name="Gungor B."/>
            <person name="Hartog M."/>
            <person name="Hontelez J."/>
            <person name="Verver J."/>
            <person name="Yang W.-C."/>
            <person name="Schijlen E."/>
            <person name="Repin R."/>
            <person name="Schilthuizen M."/>
            <person name="Schranz E."/>
            <person name="Heidstra R."/>
            <person name="Miyata K."/>
            <person name="Fedorova E."/>
            <person name="Kohlen W."/>
            <person name="Bisseling T."/>
            <person name="Smit S."/>
            <person name="Geurts R."/>
        </authorList>
    </citation>
    <scope>NUCLEOTIDE SEQUENCE [LARGE SCALE GENOMIC DNA]</scope>
    <source>
        <strain evidence="3">cv. RG33-2</strain>
    </source>
</reference>
<feature type="region of interest" description="Disordered" evidence="1">
    <location>
        <begin position="1"/>
        <end position="38"/>
    </location>
</feature>
<dbReference type="EMBL" id="JXTC01000475">
    <property type="protein sequence ID" value="PON51307.1"/>
    <property type="molecule type" value="Genomic_DNA"/>
</dbReference>
<sequence>MWARERATNRGKPLAEERSSIGTAERERRERESRETGG</sequence>
<dbReference type="InParanoid" id="A0A2P5BR85"/>
<proteinExistence type="predicted"/>
<dbReference type="Proteomes" id="UP000237000">
    <property type="component" value="Unassembled WGS sequence"/>
</dbReference>
<gene>
    <name evidence="2" type="ORF">TorRG33x02_311710</name>
</gene>
<protein>
    <submittedName>
        <fullName evidence="2">Uncharacterized protein</fullName>
    </submittedName>
</protein>
<keyword evidence="3" id="KW-1185">Reference proteome</keyword>
<dbReference type="AlphaFoldDB" id="A0A2P5BR85"/>
<accession>A0A2P5BR85</accession>
<comment type="caution">
    <text evidence="2">The sequence shown here is derived from an EMBL/GenBank/DDBJ whole genome shotgun (WGS) entry which is preliminary data.</text>
</comment>
<name>A0A2P5BR85_TREOI</name>